<evidence type="ECO:0000313" key="6">
    <source>
        <dbReference type="Proteomes" id="UP001499930"/>
    </source>
</evidence>
<comment type="similarity">
    <text evidence="1">Belongs to the 'phage' integrase family.</text>
</comment>
<dbReference type="RefSeq" id="WP_344899321.1">
    <property type="nucleotide sequence ID" value="NZ_BAAAWD010000014.1"/>
</dbReference>
<evidence type="ECO:0000313" key="5">
    <source>
        <dbReference type="EMBL" id="GAA3019445.1"/>
    </source>
</evidence>
<dbReference type="PANTHER" id="PTHR30349:SF64">
    <property type="entry name" value="PROPHAGE INTEGRASE INTD-RELATED"/>
    <property type="match status" value="1"/>
</dbReference>
<dbReference type="SUPFAM" id="SSF56349">
    <property type="entry name" value="DNA breaking-rejoining enzymes"/>
    <property type="match status" value="1"/>
</dbReference>
<protein>
    <recommendedName>
        <fullName evidence="4">Tyr recombinase domain-containing protein</fullName>
    </recommendedName>
</protein>
<keyword evidence="3" id="KW-0233">DNA recombination</keyword>
<evidence type="ECO:0000259" key="4">
    <source>
        <dbReference type="PROSITE" id="PS51898"/>
    </source>
</evidence>
<accession>A0ABN3Y5B3</accession>
<evidence type="ECO:0000256" key="2">
    <source>
        <dbReference type="ARBA" id="ARBA00023125"/>
    </source>
</evidence>
<keyword evidence="6" id="KW-1185">Reference proteome</keyword>
<dbReference type="PROSITE" id="PS51898">
    <property type="entry name" value="TYR_RECOMBINASE"/>
    <property type="match status" value="1"/>
</dbReference>
<dbReference type="InterPro" id="IPR050090">
    <property type="entry name" value="Tyrosine_recombinase_XerCD"/>
</dbReference>
<gene>
    <name evidence="5" type="ORF">GCM10017559_49520</name>
</gene>
<keyword evidence="2" id="KW-0238">DNA-binding</keyword>
<dbReference type="InterPro" id="IPR010998">
    <property type="entry name" value="Integrase_recombinase_N"/>
</dbReference>
<dbReference type="InterPro" id="IPR013762">
    <property type="entry name" value="Integrase-like_cat_sf"/>
</dbReference>
<name>A0ABN3Y5B3_9ACTN</name>
<dbReference type="CDD" id="cd01189">
    <property type="entry name" value="INT_ICEBs1_C_like"/>
    <property type="match status" value="1"/>
</dbReference>
<evidence type="ECO:0000256" key="3">
    <source>
        <dbReference type="ARBA" id="ARBA00023172"/>
    </source>
</evidence>
<dbReference type="EMBL" id="BAAAWD010000014">
    <property type="protein sequence ID" value="GAA3019445.1"/>
    <property type="molecule type" value="Genomic_DNA"/>
</dbReference>
<dbReference type="Gene3D" id="1.10.150.130">
    <property type="match status" value="1"/>
</dbReference>
<dbReference type="InterPro" id="IPR011010">
    <property type="entry name" value="DNA_brk_join_enz"/>
</dbReference>
<evidence type="ECO:0000256" key="1">
    <source>
        <dbReference type="ARBA" id="ARBA00008857"/>
    </source>
</evidence>
<reference evidence="5 6" key="1">
    <citation type="journal article" date="2019" name="Int. J. Syst. Evol. Microbiol.">
        <title>The Global Catalogue of Microorganisms (GCM) 10K type strain sequencing project: providing services to taxonomists for standard genome sequencing and annotation.</title>
        <authorList>
            <consortium name="The Broad Institute Genomics Platform"/>
            <consortium name="The Broad Institute Genome Sequencing Center for Infectious Disease"/>
            <person name="Wu L."/>
            <person name="Ma J."/>
        </authorList>
    </citation>
    <scope>NUCLEOTIDE SEQUENCE [LARGE SCALE GENOMIC DNA]</scope>
    <source>
        <strain evidence="5 6">JCM 3106</strain>
    </source>
</reference>
<dbReference type="Pfam" id="PF00589">
    <property type="entry name" value="Phage_integrase"/>
    <property type="match status" value="1"/>
</dbReference>
<dbReference type="Proteomes" id="UP001499930">
    <property type="component" value="Unassembled WGS sequence"/>
</dbReference>
<comment type="caution">
    <text evidence="5">The sequence shown here is derived from an EMBL/GenBank/DDBJ whole genome shotgun (WGS) entry which is preliminary data.</text>
</comment>
<dbReference type="Gene3D" id="1.10.443.10">
    <property type="entry name" value="Intergrase catalytic core"/>
    <property type="match status" value="1"/>
</dbReference>
<proteinExistence type="inferred from homology"/>
<organism evidence="5 6">
    <name type="scientific">Streptosporangium longisporum</name>
    <dbReference type="NCBI Taxonomy" id="46187"/>
    <lineage>
        <taxon>Bacteria</taxon>
        <taxon>Bacillati</taxon>
        <taxon>Actinomycetota</taxon>
        <taxon>Actinomycetes</taxon>
        <taxon>Streptosporangiales</taxon>
        <taxon>Streptosporangiaceae</taxon>
        <taxon>Streptosporangium</taxon>
    </lineage>
</organism>
<dbReference type="PANTHER" id="PTHR30349">
    <property type="entry name" value="PHAGE INTEGRASE-RELATED"/>
    <property type="match status" value="1"/>
</dbReference>
<feature type="domain" description="Tyr recombinase" evidence="4">
    <location>
        <begin position="151"/>
        <end position="391"/>
    </location>
</feature>
<sequence length="419" mass="46770">MGHIIKTKAGTYRANWRDQTDRQRSKTFATKREAAAFLAEINSSLNRGSYVDPHAGKTKLGPYAENWLKSRNHELATAARDKSIMRNHVLARWQDIPLGKIDHSAVQAWITDLGKRLSPASVIECNRLLSGVLRSAVRDRLIGANPCEGVRLPRRRRQDDDDRIITREEFTTLLRHVPDRYRAVVALAAGAGLRWGECAGLRWDAVDLDAGTLRVLRVAVEINGHITIKPYPKSRAGRREVPLPGFTVDLLTQHRTAFPAGPLGEVFTVRSGNLMSRHTFRARVWRPSLVRAGLLGSVSNLGDGFLGTWTDKSGSERRKRFATREEAVSHLAQHAGESLRFHDLRHCYATWLVSEGVPVNDVAGLIGHEQISTTLNRYTHASRDRNNRARAVFADFSLTPVRESPAEAVRPSPEDEAAS</sequence>
<dbReference type="InterPro" id="IPR002104">
    <property type="entry name" value="Integrase_catalytic"/>
</dbReference>